<dbReference type="Proteomes" id="UP000057737">
    <property type="component" value="Unassembled WGS sequence"/>
</dbReference>
<dbReference type="PANTHER" id="PTHR30565:SF9">
    <property type="entry name" value="PROTEIN YCIF"/>
    <property type="match status" value="1"/>
</dbReference>
<proteinExistence type="predicted"/>
<accession>A0A109JB39</accession>
<reference evidence="1 2" key="1">
    <citation type="submission" date="2015-11" db="EMBL/GenBank/DDBJ databases">
        <title>Draft Genome Sequence of the Strain BR 10303 (Bradyrhizobium sp.) isolated from nodules of Centrolobium paraense.</title>
        <authorList>
            <person name="Zelli J.E."/>
            <person name="Simoes-Araujo J.L."/>
            <person name="Barauna A.C."/>
            <person name="Silva K."/>
        </authorList>
    </citation>
    <scope>NUCLEOTIDE SEQUENCE [LARGE SCALE GENOMIC DNA]</scope>
    <source>
        <strain evidence="1 2">BR 10303</strain>
    </source>
</reference>
<dbReference type="PANTHER" id="PTHR30565">
    <property type="entry name" value="PROTEIN YCIF"/>
    <property type="match status" value="1"/>
</dbReference>
<dbReference type="InterPro" id="IPR047114">
    <property type="entry name" value="YciF"/>
</dbReference>
<dbReference type="AlphaFoldDB" id="A0A109JB39"/>
<dbReference type="EMBL" id="LNCU01000122">
    <property type="protein sequence ID" value="KWV45627.1"/>
    <property type="molecule type" value="Genomic_DNA"/>
</dbReference>
<dbReference type="InterPro" id="IPR012347">
    <property type="entry name" value="Ferritin-like"/>
</dbReference>
<dbReference type="InterPro" id="IPR010287">
    <property type="entry name" value="DUF892_YciF-like"/>
</dbReference>
<comment type="caution">
    <text evidence="1">The sequence shown here is derived from an EMBL/GenBank/DDBJ whole genome shotgun (WGS) entry which is preliminary data.</text>
</comment>
<dbReference type="Gene3D" id="1.20.1260.10">
    <property type="match status" value="1"/>
</dbReference>
<protein>
    <submittedName>
        <fullName evidence="1">Uncharacterized protein</fullName>
    </submittedName>
</protein>
<gene>
    <name evidence="1" type="ORF">AS156_23505</name>
</gene>
<organism evidence="1 2">
    <name type="scientific">Bradyrhizobium macuxiense</name>
    <dbReference type="NCBI Taxonomy" id="1755647"/>
    <lineage>
        <taxon>Bacteria</taxon>
        <taxon>Pseudomonadati</taxon>
        <taxon>Pseudomonadota</taxon>
        <taxon>Alphaproteobacteria</taxon>
        <taxon>Hyphomicrobiales</taxon>
        <taxon>Nitrobacteraceae</taxon>
        <taxon>Bradyrhizobium</taxon>
    </lineage>
</organism>
<sequence>MKITTFKDMYIAELQELASVESQLSAALPSMAEVASHPSLKDAFNRHARETIVQGERLKSLLRMHGADPGLHTDQAMQALIGETAKMVPLVLNDDLRDGALIASAQKLEHYEIAAYGSAAALAGQLELRNDQRLLHDSLEEERHVDTLLTMLAKGEINQDALAA</sequence>
<dbReference type="SUPFAM" id="SSF47240">
    <property type="entry name" value="Ferritin-like"/>
    <property type="match status" value="1"/>
</dbReference>
<dbReference type="InterPro" id="IPR009078">
    <property type="entry name" value="Ferritin-like_SF"/>
</dbReference>
<evidence type="ECO:0000313" key="2">
    <source>
        <dbReference type="Proteomes" id="UP000057737"/>
    </source>
</evidence>
<dbReference type="OrthoDB" id="9795056at2"/>
<keyword evidence="2" id="KW-1185">Reference proteome</keyword>
<evidence type="ECO:0000313" key="1">
    <source>
        <dbReference type="EMBL" id="KWV45627.1"/>
    </source>
</evidence>
<dbReference type="Pfam" id="PF05974">
    <property type="entry name" value="DUF892"/>
    <property type="match status" value="1"/>
</dbReference>
<name>A0A109JB39_9BRAD</name>
<dbReference type="RefSeq" id="WP_066515349.1">
    <property type="nucleotide sequence ID" value="NZ_LNCU01000122.1"/>
</dbReference>